<evidence type="ECO:0000313" key="10">
    <source>
        <dbReference type="Proteomes" id="UP000001903"/>
    </source>
</evidence>
<evidence type="ECO:0000256" key="6">
    <source>
        <dbReference type="SAM" id="MobiDB-lite"/>
    </source>
</evidence>
<accession>D2RTF6</accession>
<evidence type="ECO:0000256" key="1">
    <source>
        <dbReference type="ARBA" id="ARBA00004651"/>
    </source>
</evidence>
<dbReference type="STRING" id="543526.Htur_0098"/>
<dbReference type="InterPro" id="IPR052218">
    <property type="entry name" value="Preflagellin_Peptidase"/>
</dbReference>
<reference evidence="9 10" key="1">
    <citation type="journal article" date="2010" name="Stand. Genomic Sci.">
        <title>Complete genome sequence of Haloterrigena turkmenica type strain (4k).</title>
        <authorList>
            <person name="Saunders E."/>
            <person name="Tindall B.J."/>
            <person name="Fahnrich R."/>
            <person name="Lapidus A."/>
            <person name="Copeland A."/>
            <person name="Del Rio T.G."/>
            <person name="Lucas S."/>
            <person name="Chen F."/>
            <person name="Tice H."/>
            <person name="Cheng J.F."/>
            <person name="Han C."/>
            <person name="Detter J.C."/>
            <person name="Bruce D."/>
            <person name="Goodwin L."/>
            <person name="Chain P."/>
            <person name="Pitluck S."/>
            <person name="Pati A."/>
            <person name="Ivanova N."/>
            <person name="Mavromatis K."/>
            <person name="Chen A."/>
            <person name="Palaniappan K."/>
            <person name="Land M."/>
            <person name="Hauser L."/>
            <person name="Chang Y.J."/>
            <person name="Jeffries C.D."/>
            <person name="Brettin T."/>
            <person name="Rohde M."/>
            <person name="Goker M."/>
            <person name="Bristow J."/>
            <person name="Eisen J.A."/>
            <person name="Markowitz V."/>
            <person name="Hugenholtz P."/>
            <person name="Klenk H.P."/>
            <person name="Kyrpides N.C."/>
        </authorList>
    </citation>
    <scope>NUCLEOTIDE SEQUENCE [LARGE SCALE GENOMIC DNA]</scope>
    <source>
        <strain evidence="10">ATCC 51198 / DSM 5511 / JCM 9101 / NCIMB 13204 / VKM B-1734 / 4k</strain>
    </source>
</reference>
<evidence type="ECO:0000256" key="3">
    <source>
        <dbReference type="ARBA" id="ARBA00022692"/>
    </source>
</evidence>
<keyword evidence="2" id="KW-1003">Cell membrane</keyword>
<dbReference type="PANTHER" id="PTHR36506:SF1">
    <property type="entry name" value="PREFLAGELLIN PEPTIDASE"/>
    <property type="match status" value="1"/>
</dbReference>
<dbReference type="EMBL" id="CP001860">
    <property type="protein sequence ID" value="ADB58999.1"/>
    <property type="molecule type" value="Genomic_DNA"/>
</dbReference>
<evidence type="ECO:0000256" key="7">
    <source>
        <dbReference type="SAM" id="Phobius"/>
    </source>
</evidence>
<keyword evidence="5 7" id="KW-0472">Membrane</keyword>
<evidence type="ECO:0000259" key="8">
    <source>
        <dbReference type="Pfam" id="PF01478"/>
    </source>
</evidence>
<dbReference type="HOGENOM" id="CLU_065732_0_0_2"/>
<dbReference type="GO" id="GO:0004190">
    <property type="term" value="F:aspartic-type endopeptidase activity"/>
    <property type="evidence" value="ECO:0007669"/>
    <property type="project" value="InterPro"/>
</dbReference>
<dbReference type="Proteomes" id="UP000001903">
    <property type="component" value="Chromosome"/>
</dbReference>
<dbReference type="GeneID" id="8740661"/>
<name>D2RTF6_HALTV</name>
<keyword evidence="10" id="KW-1185">Reference proteome</keyword>
<dbReference type="InterPro" id="IPR000045">
    <property type="entry name" value="Prepilin_IV_endopep_pep"/>
</dbReference>
<keyword evidence="4 7" id="KW-1133">Transmembrane helix</keyword>
<dbReference type="RefSeq" id="WP_012941331.1">
    <property type="nucleotide sequence ID" value="NC_013743.1"/>
</dbReference>
<keyword evidence="3 7" id="KW-0812">Transmembrane</keyword>
<gene>
    <name evidence="9" type="ordered locus">Htur_0098</name>
</gene>
<feature type="transmembrane region" description="Helical" evidence="7">
    <location>
        <begin position="36"/>
        <end position="57"/>
    </location>
</feature>
<dbReference type="Gene3D" id="1.20.120.1220">
    <property type="match status" value="1"/>
</dbReference>
<dbReference type="KEGG" id="htu:Htur_0098"/>
<feature type="transmembrane region" description="Helical" evidence="7">
    <location>
        <begin position="130"/>
        <end position="152"/>
    </location>
</feature>
<feature type="transmembrane region" description="Helical" evidence="7">
    <location>
        <begin position="326"/>
        <end position="345"/>
    </location>
</feature>
<feature type="transmembrane region" description="Helical" evidence="7">
    <location>
        <begin position="100"/>
        <end position="118"/>
    </location>
</feature>
<feature type="compositionally biased region" description="Acidic residues" evidence="6">
    <location>
        <begin position="252"/>
        <end position="271"/>
    </location>
</feature>
<feature type="domain" description="Prepilin type IV endopeptidase peptidase" evidence="8">
    <location>
        <begin position="16"/>
        <end position="144"/>
    </location>
</feature>
<proteinExistence type="predicted"/>
<evidence type="ECO:0000313" key="9">
    <source>
        <dbReference type="EMBL" id="ADB58999.1"/>
    </source>
</evidence>
<evidence type="ECO:0000256" key="4">
    <source>
        <dbReference type="ARBA" id="ARBA00022989"/>
    </source>
</evidence>
<dbReference type="GO" id="GO:0005886">
    <property type="term" value="C:plasma membrane"/>
    <property type="evidence" value="ECO:0007669"/>
    <property type="project" value="UniProtKB-SubCell"/>
</dbReference>
<dbReference type="eggNOG" id="arCOG02298">
    <property type="taxonomic scope" value="Archaea"/>
</dbReference>
<sequence>MTLADVATTPDLLRLVAVPVFAWVAVRDIKTRRVSSAVWIPLSLLGAVLLVWDGWLAWTTGGTAWTYDFLLPTAVSLGFVVPIAYLFWWVGGIGGADAKALLVLALFFPVYPEYAIGSQTFPLTTMPVEAFAFTVLVNTVFIGLAAPIFLAVRNAVAGRFTGVMFIGWPVSWDAVPETHGRLLETPDGPSRGGLDLDALRMYLRWRGLTLADVRDDPDRYRDPTTLPDEPNPPTDGAVTATVRSDGGARLEDDGELETDADDGDGLETDFDDDDFETSIDDDPWGAAAFLEDIDGSAYGTRPAELREGLEVLATNETVWISPGTPFLVPTFLGLLVALGYGNLFIGPLL</sequence>
<feature type="region of interest" description="Disordered" evidence="6">
    <location>
        <begin position="216"/>
        <end position="271"/>
    </location>
</feature>
<dbReference type="OrthoDB" id="19094at2157"/>
<feature type="transmembrane region" description="Helical" evidence="7">
    <location>
        <begin position="69"/>
        <end position="88"/>
    </location>
</feature>
<organism evidence="9 10">
    <name type="scientific">Haloterrigena turkmenica (strain ATCC 51198 / DSM 5511 / JCM 9101 / NCIMB 13204 / VKM B-1734 / 4k)</name>
    <name type="common">Halococcus turkmenicus</name>
    <dbReference type="NCBI Taxonomy" id="543526"/>
    <lineage>
        <taxon>Archaea</taxon>
        <taxon>Methanobacteriati</taxon>
        <taxon>Methanobacteriota</taxon>
        <taxon>Stenosarchaea group</taxon>
        <taxon>Halobacteria</taxon>
        <taxon>Halobacteriales</taxon>
        <taxon>Natrialbaceae</taxon>
        <taxon>Haloterrigena</taxon>
    </lineage>
</organism>
<evidence type="ECO:0000256" key="5">
    <source>
        <dbReference type="ARBA" id="ARBA00023136"/>
    </source>
</evidence>
<evidence type="ECO:0000256" key="2">
    <source>
        <dbReference type="ARBA" id="ARBA00022475"/>
    </source>
</evidence>
<dbReference type="PANTHER" id="PTHR36506">
    <property type="entry name" value="PREFLAGELLIN PEPTIDASE"/>
    <property type="match status" value="1"/>
</dbReference>
<protein>
    <submittedName>
        <fullName evidence="9">Peptidase A24A prepilin type IV</fullName>
    </submittedName>
</protein>
<dbReference type="AlphaFoldDB" id="D2RTF6"/>
<dbReference type="Pfam" id="PF01478">
    <property type="entry name" value="Peptidase_A24"/>
    <property type="match status" value="1"/>
</dbReference>
<comment type="subcellular location">
    <subcellularLocation>
        <location evidence="1">Cell membrane</location>
        <topology evidence="1">Multi-pass membrane protein</topology>
    </subcellularLocation>
</comment>